<keyword evidence="2" id="KW-1185">Reference proteome</keyword>
<sequence length="117" mass="14030">MEAFPDNFSVKTIEKELQLKNSKIQLEQDKLKAEFRMKLYQEYTELLSSKIIPDYLSVKFPDTLLKDSRVSLLNELMERFPKNLYYNPNAYINPQMRLVTNPILESNHSEYRICFRM</sequence>
<protein>
    <submittedName>
        <fullName evidence="1">Uncharacterized protein</fullName>
    </submittedName>
</protein>
<evidence type="ECO:0000313" key="1">
    <source>
        <dbReference type="EMBL" id="QKF94382.1"/>
    </source>
</evidence>
<dbReference type="EMBL" id="MT418680">
    <property type="protein sequence ID" value="QKF94382.1"/>
    <property type="molecule type" value="Genomic_DNA"/>
</dbReference>
<organism evidence="1 2">
    <name type="scientific">Fadolivirus FV1/VV64</name>
    <dbReference type="NCBI Taxonomy" id="3070911"/>
    <lineage>
        <taxon>Viruses</taxon>
        <taxon>Varidnaviria</taxon>
        <taxon>Bamfordvirae</taxon>
        <taxon>Nucleocytoviricota</taxon>
        <taxon>Megaviricetes</taxon>
        <taxon>Imitervirales</taxon>
        <taxon>Mimiviridae</taxon>
        <taxon>Klosneuvirinae</taxon>
        <taxon>Fadolivirus</taxon>
        <taxon>Fadolivirus algeromassiliense</taxon>
    </lineage>
</organism>
<gene>
    <name evidence="1" type="ORF">Fadolivirus_1_924</name>
</gene>
<evidence type="ECO:0000313" key="2">
    <source>
        <dbReference type="Proteomes" id="UP001162001"/>
    </source>
</evidence>
<name>A0A7D3R1B7_9VIRU</name>
<accession>A0A7D3R1B7</accession>
<dbReference type="Proteomes" id="UP001162001">
    <property type="component" value="Segment"/>
</dbReference>
<reference evidence="1 2" key="1">
    <citation type="submission" date="2020-04" db="EMBL/GenBank/DDBJ databases">
        <title>Advantages and limits of metagenomic assembly and binning of a giant virus.</title>
        <authorList>
            <person name="Schulz F."/>
            <person name="Andreani J."/>
            <person name="Francis R."/>
            <person name="Boudjemaa H."/>
            <person name="Bou Khalil J.Y."/>
            <person name="Lee J."/>
            <person name="La Scola B."/>
            <person name="Woyke T."/>
        </authorList>
    </citation>
    <scope>NUCLEOTIDE SEQUENCE [LARGE SCALE GENOMIC DNA]</scope>
    <source>
        <strain evidence="1 2">FV1/VV64</strain>
    </source>
</reference>
<proteinExistence type="predicted"/>